<dbReference type="RefSeq" id="WP_074699881.1">
    <property type="nucleotide sequence ID" value="NZ_CP018863.1"/>
</dbReference>
<organism evidence="2 3">
    <name type="scientific">Crystallibacter crystallopoietes</name>
    <dbReference type="NCBI Taxonomy" id="37928"/>
    <lineage>
        <taxon>Bacteria</taxon>
        <taxon>Bacillati</taxon>
        <taxon>Actinomycetota</taxon>
        <taxon>Actinomycetes</taxon>
        <taxon>Micrococcales</taxon>
        <taxon>Micrococcaceae</taxon>
        <taxon>Crystallibacter</taxon>
    </lineage>
</organism>
<name>A0A1H1BPJ0_9MICC</name>
<feature type="transmembrane region" description="Helical" evidence="1">
    <location>
        <begin position="141"/>
        <end position="162"/>
    </location>
</feature>
<keyword evidence="1" id="KW-0472">Membrane</keyword>
<dbReference type="STRING" id="37928.SAMN04489742_1504"/>
<dbReference type="Proteomes" id="UP000181917">
    <property type="component" value="Unassembled WGS sequence"/>
</dbReference>
<gene>
    <name evidence="2" type="ORF">SAMN04489742_1504</name>
</gene>
<keyword evidence="3" id="KW-1185">Reference proteome</keyword>
<keyword evidence="1" id="KW-0812">Transmembrane</keyword>
<dbReference type="EMBL" id="FNKH01000002">
    <property type="protein sequence ID" value="SDQ53789.1"/>
    <property type="molecule type" value="Genomic_DNA"/>
</dbReference>
<feature type="transmembrane region" description="Helical" evidence="1">
    <location>
        <begin position="39"/>
        <end position="63"/>
    </location>
</feature>
<reference evidence="2 3" key="1">
    <citation type="submission" date="2016-10" db="EMBL/GenBank/DDBJ databases">
        <authorList>
            <person name="de Groot N.N."/>
        </authorList>
    </citation>
    <scope>NUCLEOTIDE SEQUENCE [LARGE SCALE GENOMIC DNA]</scope>
    <source>
        <strain evidence="2 3">DSM 20117</strain>
    </source>
</reference>
<protein>
    <submittedName>
        <fullName evidence="2">Uncharacterized protein</fullName>
    </submittedName>
</protein>
<proteinExistence type="predicted"/>
<evidence type="ECO:0000313" key="2">
    <source>
        <dbReference type="EMBL" id="SDQ53789.1"/>
    </source>
</evidence>
<evidence type="ECO:0000313" key="3">
    <source>
        <dbReference type="Proteomes" id="UP000181917"/>
    </source>
</evidence>
<dbReference type="OrthoDB" id="4946336at2"/>
<dbReference type="AlphaFoldDB" id="A0A1H1BPJ0"/>
<feature type="transmembrane region" description="Helical" evidence="1">
    <location>
        <begin position="75"/>
        <end position="104"/>
    </location>
</feature>
<feature type="transmembrane region" description="Helical" evidence="1">
    <location>
        <begin position="111"/>
        <end position="129"/>
    </location>
</feature>
<sequence length="166" mass="18111">MTQDGTNADPLEPGLPEDEQFADELLDHKQSHRVTFGPLAFFTGFFVTIAAFSLTLILISIAGGTFSWRQVWPTFGIAFVVLLYAAGIGLIIGAPIAFLLGLALRPVRRQWVHVLVFFVVITLVAWLIFSVMYGGAAWETLLLAALIGLCAAIGRASVWKLVTVYD</sequence>
<keyword evidence="1" id="KW-1133">Transmembrane helix</keyword>
<evidence type="ECO:0000256" key="1">
    <source>
        <dbReference type="SAM" id="Phobius"/>
    </source>
</evidence>
<dbReference type="KEGG" id="acry:AC20117_09840"/>
<accession>A0A1H1BPJ0</accession>